<dbReference type="SMART" id="SM00034">
    <property type="entry name" value="CLECT"/>
    <property type="match status" value="1"/>
</dbReference>
<dbReference type="AlphaFoldDB" id="A0A0N5AJ40"/>
<dbReference type="PROSITE" id="PS50041">
    <property type="entry name" value="C_TYPE_LECTIN_2"/>
    <property type="match status" value="1"/>
</dbReference>
<evidence type="ECO:0000313" key="2">
    <source>
        <dbReference type="Proteomes" id="UP000046393"/>
    </source>
</evidence>
<proteinExistence type="predicted"/>
<dbReference type="InterPro" id="IPR016186">
    <property type="entry name" value="C-type_lectin-like/link_sf"/>
</dbReference>
<dbReference type="CDD" id="cd00037">
    <property type="entry name" value="CLECT"/>
    <property type="match status" value="1"/>
</dbReference>
<organism evidence="2 3">
    <name type="scientific">Syphacia muris</name>
    <dbReference type="NCBI Taxonomy" id="451379"/>
    <lineage>
        <taxon>Eukaryota</taxon>
        <taxon>Metazoa</taxon>
        <taxon>Ecdysozoa</taxon>
        <taxon>Nematoda</taxon>
        <taxon>Chromadorea</taxon>
        <taxon>Rhabditida</taxon>
        <taxon>Spirurina</taxon>
        <taxon>Oxyuridomorpha</taxon>
        <taxon>Oxyuroidea</taxon>
        <taxon>Oxyuridae</taxon>
        <taxon>Syphacia</taxon>
    </lineage>
</organism>
<sequence>NNGVTFITVALKEPGAAKYPLIDIASECNTFPADSHVNENLLRAFCRANCFCKDGFTQLSLGDDGCRKYGECYRVNFLPLSYNAASSACKEIGGRLPDASFEEKDNFIKDLHVSAKFFPFWISQRCDSFLSCNADRNYSIASNSYVNWCSTSYPDFSQGNCVYEDRCNEAVTGWFNADCNDITTNRFFACQIDA</sequence>
<dbReference type="InterPro" id="IPR001304">
    <property type="entry name" value="C-type_lectin-like"/>
</dbReference>
<protein>
    <submittedName>
        <fullName evidence="3">C-type lectin domain-containing protein</fullName>
    </submittedName>
</protein>
<dbReference type="PANTHER" id="PTHR31024:SF3">
    <property type="entry name" value="C-TYPE LECTIN-RELATED"/>
    <property type="match status" value="1"/>
</dbReference>
<dbReference type="Gene3D" id="3.10.100.10">
    <property type="entry name" value="Mannose-Binding Protein A, subunit A"/>
    <property type="match status" value="1"/>
</dbReference>
<reference evidence="3" key="1">
    <citation type="submission" date="2017-02" db="UniProtKB">
        <authorList>
            <consortium name="WormBaseParasite"/>
        </authorList>
    </citation>
    <scope>IDENTIFICATION</scope>
</reference>
<feature type="domain" description="C-type lectin" evidence="1">
    <location>
        <begin position="68"/>
        <end position="180"/>
    </location>
</feature>
<name>A0A0N5AJ40_9BILA</name>
<keyword evidence="2" id="KW-1185">Reference proteome</keyword>
<dbReference type="Proteomes" id="UP000046393">
    <property type="component" value="Unplaced"/>
</dbReference>
<dbReference type="SUPFAM" id="SSF56436">
    <property type="entry name" value="C-type lectin-like"/>
    <property type="match status" value="1"/>
</dbReference>
<accession>A0A0N5AJ40</accession>
<dbReference type="InterPro" id="IPR016187">
    <property type="entry name" value="CTDL_fold"/>
</dbReference>
<dbReference type="PANTHER" id="PTHR31024">
    <property type="entry name" value="C-TYPE LECTIN"/>
    <property type="match status" value="1"/>
</dbReference>
<dbReference type="WBParaSite" id="SMUV_0000446101-mRNA-1">
    <property type="protein sequence ID" value="SMUV_0000446101-mRNA-1"/>
    <property type="gene ID" value="SMUV_0000446101"/>
</dbReference>
<evidence type="ECO:0000313" key="3">
    <source>
        <dbReference type="WBParaSite" id="SMUV_0000446101-mRNA-1"/>
    </source>
</evidence>
<evidence type="ECO:0000259" key="1">
    <source>
        <dbReference type="PROSITE" id="PS50041"/>
    </source>
</evidence>